<name>A0A177BB71_9BILA</name>
<evidence type="ECO:0000313" key="1">
    <source>
        <dbReference type="EMBL" id="OAF70883.1"/>
    </source>
</evidence>
<proteinExistence type="predicted"/>
<protein>
    <submittedName>
        <fullName evidence="1">Uncharacterized protein</fullName>
    </submittedName>
</protein>
<dbReference type="Gene3D" id="4.10.280.10">
    <property type="entry name" value="Helix-loop-helix DNA-binding domain"/>
    <property type="match status" value="1"/>
</dbReference>
<evidence type="ECO:0000313" key="2">
    <source>
        <dbReference type="Proteomes" id="UP000078046"/>
    </source>
</evidence>
<comment type="caution">
    <text evidence="1">The sequence shown here is derived from an EMBL/GenBank/DDBJ whole genome shotgun (WGS) entry which is preliminary data.</text>
</comment>
<dbReference type="SUPFAM" id="SSF47459">
    <property type="entry name" value="HLH, helix-loop-helix DNA-binding domain"/>
    <property type="match status" value="1"/>
</dbReference>
<accession>A0A177BB71</accession>
<dbReference type="InterPro" id="IPR036638">
    <property type="entry name" value="HLH_DNA-bd_sf"/>
</dbReference>
<keyword evidence="2" id="KW-1185">Reference proteome</keyword>
<dbReference type="AlphaFoldDB" id="A0A177BB71"/>
<gene>
    <name evidence="1" type="ORF">A3Q56_01355</name>
</gene>
<dbReference type="GO" id="GO:0046983">
    <property type="term" value="F:protein dimerization activity"/>
    <property type="evidence" value="ECO:0007669"/>
    <property type="project" value="InterPro"/>
</dbReference>
<reference evidence="1 2" key="1">
    <citation type="submission" date="2016-04" db="EMBL/GenBank/DDBJ databases">
        <title>The genome of Intoshia linei affirms orthonectids as highly simplified spiralians.</title>
        <authorList>
            <person name="Mikhailov K.V."/>
            <person name="Slusarev G.S."/>
            <person name="Nikitin M.A."/>
            <person name="Logacheva M.D."/>
            <person name="Penin A."/>
            <person name="Aleoshin V."/>
            <person name="Panchin Y.V."/>
        </authorList>
    </citation>
    <scope>NUCLEOTIDE SEQUENCE [LARGE SCALE GENOMIC DNA]</scope>
    <source>
        <strain evidence="1">Intl2013</strain>
        <tissue evidence="1">Whole animal</tissue>
    </source>
</reference>
<dbReference type="EMBL" id="LWCA01000102">
    <property type="protein sequence ID" value="OAF70883.1"/>
    <property type="molecule type" value="Genomic_DNA"/>
</dbReference>
<sequence length="85" mass="9955">MGIMQIKNMIPRYKSSKLYYSQTVILGQAIDYISFMENKAKKLLNEIEFSANMINVNKEIIYAHFLSDKLKDISFRKMVIDIINS</sequence>
<dbReference type="Proteomes" id="UP000078046">
    <property type="component" value="Unassembled WGS sequence"/>
</dbReference>
<organism evidence="1 2">
    <name type="scientific">Intoshia linei</name>
    <dbReference type="NCBI Taxonomy" id="1819745"/>
    <lineage>
        <taxon>Eukaryota</taxon>
        <taxon>Metazoa</taxon>
        <taxon>Spiralia</taxon>
        <taxon>Lophotrochozoa</taxon>
        <taxon>Mesozoa</taxon>
        <taxon>Orthonectida</taxon>
        <taxon>Rhopaluridae</taxon>
        <taxon>Intoshia</taxon>
    </lineage>
</organism>